<dbReference type="GO" id="GO:0048038">
    <property type="term" value="F:quinone binding"/>
    <property type="evidence" value="ECO:0007669"/>
    <property type="project" value="TreeGrafter"/>
</dbReference>
<evidence type="ECO:0000256" key="2">
    <source>
        <dbReference type="ARBA" id="ARBA00023002"/>
    </source>
</evidence>
<dbReference type="PANTHER" id="PTHR42760:SF133">
    <property type="entry name" value="3-OXOACYL-[ACYL-CARRIER-PROTEIN] REDUCTASE"/>
    <property type="match status" value="1"/>
</dbReference>
<dbReference type="OrthoDB" id="111282at2"/>
<name>G8NYR0_GRAMM</name>
<keyword evidence="2 4" id="KW-0560">Oxidoreductase</keyword>
<dbReference type="SUPFAM" id="SSF51735">
    <property type="entry name" value="NAD(P)-binding Rossmann-fold domains"/>
    <property type="match status" value="1"/>
</dbReference>
<dbReference type="NCBIfam" id="NF005559">
    <property type="entry name" value="PRK07231.1"/>
    <property type="match status" value="1"/>
</dbReference>
<dbReference type="Gene3D" id="3.40.50.720">
    <property type="entry name" value="NAD(P)-binding Rossmann-like Domain"/>
    <property type="match status" value="1"/>
</dbReference>
<protein>
    <submittedName>
        <fullName evidence="4">3-oxoacyl-(Acyl-carrier-protein) reductase</fullName>
        <ecNumber evidence="4">1.1.1.100</ecNumber>
    </submittedName>
</protein>
<dbReference type="InterPro" id="IPR002347">
    <property type="entry name" value="SDR_fam"/>
</dbReference>
<dbReference type="AlphaFoldDB" id="G8NYR0"/>
<comment type="similarity">
    <text evidence="1">Belongs to the short-chain dehydrogenases/reductases (SDR) family.</text>
</comment>
<evidence type="ECO:0000313" key="4">
    <source>
        <dbReference type="EMBL" id="AEU34473.1"/>
    </source>
</evidence>
<dbReference type="CDD" id="cd05233">
    <property type="entry name" value="SDR_c"/>
    <property type="match status" value="1"/>
</dbReference>
<dbReference type="InterPro" id="IPR057326">
    <property type="entry name" value="KR_dom"/>
</dbReference>
<sequence precursor="true">MKRLNGKIAVVTGGSSGIGFATAKAFVNEGATVYITGRRKDALEAAAAKIGQGCIAVAGDTAKQEDIEALYDRIRTEQGRVDIVFANAGTAEYGVFGQIKEEQYEKIFGTNVKGVIFGVQAALPLMPDGGSIILNGSIVGSKGLPANSIYAATKAAIRSFARTWTTDLKQRKIRVNVVSPGPIQTEGLEGLLGSSETGQARREAITAGVPLGRMGRPEEIASAVVFLASDESSFVTGAELFVDGGFAQV</sequence>
<evidence type="ECO:0000313" key="5">
    <source>
        <dbReference type="Proteomes" id="UP000007113"/>
    </source>
</evidence>
<dbReference type="STRING" id="682795.AciX8_0115"/>
<dbReference type="PANTHER" id="PTHR42760">
    <property type="entry name" value="SHORT-CHAIN DEHYDROGENASES/REDUCTASES FAMILY MEMBER"/>
    <property type="match status" value="1"/>
</dbReference>
<dbReference type="EMBL" id="CP003130">
    <property type="protein sequence ID" value="AEU34473.1"/>
    <property type="molecule type" value="Genomic_DNA"/>
</dbReference>
<dbReference type="Proteomes" id="UP000007113">
    <property type="component" value="Chromosome"/>
</dbReference>
<dbReference type="HOGENOM" id="CLU_010194_1_0_0"/>
<dbReference type="Pfam" id="PF13561">
    <property type="entry name" value="adh_short_C2"/>
    <property type="match status" value="1"/>
</dbReference>
<dbReference type="GO" id="GO:0004316">
    <property type="term" value="F:3-oxoacyl-[acyl-carrier-protein] reductase (NADPH) activity"/>
    <property type="evidence" value="ECO:0007669"/>
    <property type="project" value="UniProtKB-EC"/>
</dbReference>
<dbReference type="EC" id="1.1.1.100" evidence="4"/>
<dbReference type="InterPro" id="IPR036291">
    <property type="entry name" value="NAD(P)-bd_dom_sf"/>
</dbReference>
<evidence type="ECO:0000256" key="1">
    <source>
        <dbReference type="ARBA" id="ARBA00006484"/>
    </source>
</evidence>
<dbReference type="KEGG" id="gma:AciX8_0115"/>
<dbReference type="FunFam" id="3.40.50.720:FF:000084">
    <property type="entry name" value="Short-chain dehydrogenase reductase"/>
    <property type="match status" value="1"/>
</dbReference>
<accession>G8NYR0</accession>
<keyword evidence="5" id="KW-1185">Reference proteome</keyword>
<feature type="domain" description="Ketoreductase" evidence="3">
    <location>
        <begin position="7"/>
        <end position="186"/>
    </location>
</feature>
<dbReference type="SMART" id="SM00822">
    <property type="entry name" value="PKS_KR"/>
    <property type="match status" value="1"/>
</dbReference>
<dbReference type="RefSeq" id="WP_014263357.1">
    <property type="nucleotide sequence ID" value="NC_016631.1"/>
</dbReference>
<dbReference type="GO" id="GO:0006633">
    <property type="term" value="P:fatty acid biosynthetic process"/>
    <property type="evidence" value="ECO:0007669"/>
    <property type="project" value="TreeGrafter"/>
</dbReference>
<proteinExistence type="inferred from homology"/>
<reference evidence="4 5" key="1">
    <citation type="submission" date="2011-11" db="EMBL/GenBank/DDBJ databases">
        <title>Complete sequence of Granulicella mallensis MP5ACTX8.</title>
        <authorList>
            <consortium name="US DOE Joint Genome Institute"/>
            <person name="Lucas S."/>
            <person name="Copeland A."/>
            <person name="Lapidus A."/>
            <person name="Cheng J.-F."/>
            <person name="Goodwin L."/>
            <person name="Pitluck S."/>
            <person name="Peters L."/>
            <person name="Lu M."/>
            <person name="Detter J.C."/>
            <person name="Han C."/>
            <person name="Tapia R."/>
            <person name="Land M."/>
            <person name="Hauser L."/>
            <person name="Kyrpides N."/>
            <person name="Ivanova N."/>
            <person name="Mikhailova N."/>
            <person name="Pagani I."/>
            <person name="Rawat S."/>
            <person name="Mannisto M."/>
            <person name="Haggblom M."/>
            <person name="Woyke T."/>
        </authorList>
    </citation>
    <scope>NUCLEOTIDE SEQUENCE [LARGE SCALE GENOMIC DNA]</scope>
    <source>
        <strain evidence="5">ATCC BAA-1857 / DSM 23137 / MP5ACTX8</strain>
    </source>
</reference>
<dbReference type="PRINTS" id="PR00081">
    <property type="entry name" value="GDHRDH"/>
</dbReference>
<dbReference type="PRINTS" id="PR00080">
    <property type="entry name" value="SDRFAMILY"/>
</dbReference>
<dbReference type="eggNOG" id="COG1028">
    <property type="taxonomic scope" value="Bacteria"/>
</dbReference>
<gene>
    <name evidence="4" type="ordered locus">AciX8_0115</name>
</gene>
<evidence type="ECO:0000259" key="3">
    <source>
        <dbReference type="SMART" id="SM00822"/>
    </source>
</evidence>
<organism evidence="4 5">
    <name type="scientific">Granulicella mallensis (strain ATCC BAA-1857 / DSM 23137 / MP5ACTX8)</name>
    <dbReference type="NCBI Taxonomy" id="682795"/>
    <lineage>
        <taxon>Bacteria</taxon>
        <taxon>Pseudomonadati</taxon>
        <taxon>Acidobacteriota</taxon>
        <taxon>Terriglobia</taxon>
        <taxon>Terriglobales</taxon>
        <taxon>Acidobacteriaceae</taxon>
        <taxon>Granulicella</taxon>
    </lineage>
</organism>